<sequence>MGSILRHFSSHYFQDASNFKFTNVVCDSHNKSWIVFHECRLRVVQRNNITVNLNATLLHPVTVLHINTQILKKANGYKPWLVNVTIDFCAYLRRRNNPTINLVFGLIRTVSNLYHHCPFQVGCHL</sequence>
<evidence type="ECO:0000313" key="2">
    <source>
        <dbReference type="Proteomes" id="UP000008792"/>
    </source>
</evidence>
<dbReference type="EMBL" id="CH940650">
    <property type="protein sequence ID" value="KRF83618.1"/>
    <property type="molecule type" value="Genomic_DNA"/>
</dbReference>
<name>A0A0Q9WHD4_DROVI</name>
<dbReference type="Pfam" id="PF06477">
    <property type="entry name" value="DUF1091"/>
    <property type="match status" value="1"/>
</dbReference>
<dbReference type="InterPro" id="IPR010512">
    <property type="entry name" value="DUF1091"/>
</dbReference>
<dbReference type="PANTHER" id="PTHR20898">
    <property type="entry name" value="DAEDALUS ON 3-RELATED-RELATED"/>
    <property type="match status" value="1"/>
</dbReference>
<accession>A0A0Q9WHD4</accession>
<gene>
    <name evidence="1" type="primary">Dvir\GJ27102</name>
    <name evidence="1" type="ORF">Dvir_GJ27102</name>
</gene>
<dbReference type="OrthoDB" id="7727171at2759"/>
<dbReference type="PANTHER" id="PTHR20898:SF0">
    <property type="entry name" value="DAEDALUS ON 3-RELATED"/>
    <property type="match status" value="1"/>
</dbReference>
<protein>
    <submittedName>
        <fullName evidence="1">Uncharacterized protein</fullName>
    </submittedName>
</protein>
<dbReference type="AlphaFoldDB" id="A0A0Q9WHD4"/>
<dbReference type="InParanoid" id="A0A0Q9WHD4"/>
<organism evidence="1 2">
    <name type="scientific">Drosophila virilis</name>
    <name type="common">Fruit fly</name>
    <dbReference type="NCBI Taxonomy" id="7244"/>
    <lineage>
        <taxon>Eukaryota</taxon>
        <taxon>Metazoa</taxon>
        <taxon>Ecdysozoa</taxon>
        <taxon>Arthropoda</taxon>
        <taxon>Hexapoda</taxon>
        <taxon>Insecta</taxon>
        <taxon>Pterygota</taxon>
        <taxon>Neoptera</taxon>
        <taxon>Endopterygota</taxon>
        <taxon>Diptera</taxon>
        <taxon>Brachycera</taxon>
        <taxon>Muscomorpha</taxon>
        <taxon>Ephydroidea</taxon>
        <taxon>Drosophilidae</taxon>
        <taxon>Drosophila</taxon>
    </lineage>
</organism>
<dbReference type="Proteomes" id="UP000008792">
    <property type="component" value="Unassembled WGS sequence"/>
</dbReference>
<proteinExistence type="predicted"/>
<evidence type="ECO:0000313" key="1">
    <source>
        <dbReference type="EMBL" id="KRF83618.1"/>
    </source>
</evidence>
<keyword evidence="2" id="KW-1185">Reference proteome</keyword>
<reference evidence="1 2" key="1">
    <citation type="journal article" date="2007" name="Nature">
        <title>Evolution of genes and genomes on the Drosophila phylogeny.</title>
        <authorList>
            <consortium name="Drosophila 12 Genomes Consortium"/>
            <person name="Clark A.G."/>
            <person name="Eisen M.B."/>
            <person name="Smith D.R."/>
            <person name="Bergman C.M."/>
            <person name="Oliver B."/>
            <person name="Markow T.A."/>
            <person name="Kaufman T.C."/>
            <person name="Kellis M."/>
            <person name="Gelbart W."/>
            <person name="Iyer V.N."/>
            <person name="Pollard D.A."/>
            <person name="Sackton T.B."/>
            <person name="Larracuente A.M."/>
            <person name="Singh N.D."/>
            <person name="Abad J.P."/>
            <person name="Abt D.N."/>
            <person name="Adryan B."/>
            <person name="Aguade M."/>
            <person name="Akashi H."/>
            <person name="Anderson W.W."/>
            <person name="Aquadro C.F."/>
            <person name="Ardell D.H."/>
            <person name="Arguello R."/>
            <person name="Artieri C.G."/>
            <person name="Barbash D.A."/>
            <person name="Barker D."/>
            <person name="Barsanti P."/>
            <person name="Batterham P."/>
            <person name="Batzoglou S."/>
            <person name="Begun D."/>
            <person name="Bhutkar A."/>
            <person name="Blanco E."/>
            <person name="Bosak S.A."/>
            <person name="Bradley R.K."/>
            <person name="Brand A.D."/>
            <person name="Brent M.R."/>
            <person name="Brooks A.N."/>
            <person name="Brown R.H."/>
            <person name="Butlin R.K."/>
            <person name="Caggese C."/>
            <person name="Calvi B.R."/>
            <person name="Bernardo de Carvalho A."/>
            <person name="Caspi A."/>
            <person name="Castrezana S."/>
            <person name="Celniker S.E."/>
            <person name="Chang J.L."/>
            <person name="Chapple C."/>
            <person name="Chatterji S."/>
            <person name="Chinwalla A."/>
            <person name="Civetta A."/>
            <person name="Clifton S.W."/>
            <person name="Comeron J.M."/>
            <person name="Costello J.C."/>
            <person name="Coyne J.A."/>
            <person name="Daub J."/>
            <person name="David R.G."/>
            <person name="Delcher A.L."/>
            <person name="Delehaunty K."/>
            <person name="Do C.B."/>
            <person name="Ebling H."/>
            <person name="Edwards K."/>
            <person name="Eickbush T."/>
            <person name="Evans J.D."/>
            <person name="Filipski A."/>
            <person name="Findeiss S."/>
            <person name="Freyhult E."/>
            <person name="Fulton L."/>
            <person name="Fulton R."/>
            <person name="Garcia A.C."/>
            <person name="Gardiner A."/>
            <person name="Garfield D.A."/>
            <person name="Garvin B.E."/>
            <person name="Gibson G."/>
            <person name="Gilbert D."/>
            <person name="Gnerre S."/>
            <person name="Godfrey J."/>
            <person name="Good R."/>
            <person name="Gotea V."/>
            <person name="Gravely B."/>
            <person name="Greenberg A.J."/>
            <person name="Griffiths-Jones S."/>
            <person name="Gross S."/>
            <person name="Guigo R."/>
            <person name="Gustafson E.A."/>
            <person name="Haerty W."/>
            <person name="Hahn M.W."/>
            <person name="Halligan D.L."/>
            <person name="Halpern A.L."/>
            <person name="Halter G.M."/>
            <person name="Han M.V."/>
            <person name="Heger A."/>
            <person name="Hillier L."/>
            <person name="Hinrichs A.S."/>
            <person name="Holmes I."/>
            <person name="Hoskins R.A."/>
            <person name="Hubisz M.J."/>
            <person name="Hultmark D."/>
            <person name="Huntley M.A."/>
            <person name="Jaffe D.B."/>
            <person name="Jagadeeshan S."/>
            <person name="Jeck W.R."/>
            <person name="Johnson J."/>
            <person name="Jones C.D."/>
            <person name="Jordan W.C."/>
            <person name="Karpen G.H."/>
            <person name="Kataoka E."/>
            <person name="Keightley P.D."/>
            <person name="Kheradpour P."/>
            <person name="Kirkness E.F."/>
            <person name="Koerich L.B."/>
            <person name="Kristiansen K."/>
            <person name="Kudrna D."/>
            <person name="Kulathinal R.J."/>
            <person name="Kumar S."/>
            <person name="Kwok R."/>
            <person name="Lander E."/>
            <person name="Langley C.H."/>
            <person name="Lapoint R."/>
            <person name="Lazzaro B.P."/>
            <person name="Lee S.J."/>
            <person name="Levesque L."/>
            <person name="Li R."/>
            <person name="Lin C.F."/>
            <person name="Lin M.F."/>
            <person name="Lindblad-Toh K."/>
            <person name="Llopart A."/>
            <person name="Long M."/>
            <person name="Low L."/>
            <person name="Lozovsky E."/>
            <person name="Lu J."/>
            <person name="Luo M."/>
            <person name="Machado C.A."/>
            <person name="Makalowski W."/>
            <person name="Marzo M."/>
            <person name="Matsuda M."/>
            <person name="Matzkin L."/>
            <person name="McAllister B."/>
            <person name="McBride C.S."/>
            <person name="McKernan B."/>
            <person name="McKernan K."/>
            <person name="Mendez-Lago M."/>
            <person name="Minx P."/>
            <person name="Mollenhauer M.U."/>
            <person name="Montooth K."/>
            <person name="Mount S.M."/>
            <person name="Mu X."/>
            <person name="Myers E."/>
            <person name="Negre B."/>
            <person name="Newfeld S."/>
            <person name="Nielsen R."/>
            <person name="Noor M.A."/>
            <person name="O'Grady P."/>
            <person name="Pachter L."/>
            <person name="Papaceit M."/>
            <person name="Parisi M.J."/>
            <person name="Parisi M."/>
            <person name="Parts L."/>
            <person name="Pedersen J.S."/>
            <person name="Pesole G."/>
            <person name="Phillippy A.M."/>
            <person name="Ponting C.P."/>
            <person name="Pop M."/>
            <person name="Porcelli D."/>
            <person name="Powell J.R."/>
            <person name="Prohaska S."/>
            <person name="Pruitt K."/>
            <person name="Puig M."/>
            <person name="Quesneville H."/>
            <person name="Ram K.R."/>
            <person name="Rand D."/>
            <person name="Rasmussen M.D."/>
            <person name="Reed L.K."/>
            <person name="Reenan R."/>
            <person name="Reily A."/>
            <person name="Remington K.A."/>
            <person name="Rieger T.T."/>
            <person name="Ritchie M.G."/>
            <person name="Robin C."/>
            <person name="Rogers Y.H."/>
            <person name="Rohde C."/>
            <person name="Rozas J."/>
            <person name="Rubenfield M.J."/>
            <person name="Ruiz A."/>
            <person name="Russo S."/>
            <person name="Salzberg S.L."/>
            <person name="Sanchez-Gracia A."/>
            <person name="Saranga D.J."/>
            <person name="Sato H."/>
            <person name="Schaeffer S.W."/>
            <person name="Schatz M.C."/>
            <person name="Schlenke T."/>
            <person name="Schwartz R."/>
            <person name="Segarra C."/>
            <person name="Singh R.S."/>
            <person name="Sirot L."/>
            <person name="Sirota M."/>
            <person name="Sisneros N.B."/>
            <person name="Smith C.D."/>
            <person name="Smith T.F."/>
            <person name="Spieth J."/>
            <person name="Stage D.E."/>
            <person name="Stark A."/>
            <person name="Stephan W."/>
            <person name="Strausberg R.L."/>
            <person name="Strempel S."/>
            <person name="Sturgill D."/>
            <person name="Sutton G."/>
            <person name="Sutton G.G."/>
            <person name="Tao W."/>
            <person name="Teichmann S."/>
            <person name="Tobari Y.N."/>
            <person name="Tomimura Y."/>
            <person name="Tsolas J.M."/>
            <person name="Valente V.L."/>
            <person name="Venter E."/>
            <person name="Venter J.C."/>
            <person name="Vicario S."/>
            <person name="Vieira F.G."/>
            <person name="Vilella A.J."/>
            <person name="Villasante A."/>
            <person name="Walenz B."/>
            <person name="Wang J."/>
            <person name="Wasserman M."/>
            <person name="Watts T."/>
            <person name="Wilson D."/>
            <person name="Wilson R.K."/>
            <person name="Wing R.A."/>
            <person name="Wolfner M.F."/>
            <person name="Wong A."/>
            <person name="Wong G.K."/>
            <person name="Wu C.I."/>
            <person name="Wu G."/>
            <person name="Yamamoto D."/>
            <person name="Yang H.P."/>
            <person name="Yang S.P."/>
            <person name="Yorke J.A."/>
            <person name="Yoshida K."/>
            <person name="Zdobnov E."/>
            <person name="Zhang P."/>
            <person name="Zhang Y."/>
            <person name="Zimin A.V."/>
            <person name="Baldwin J."/>
            <person name="Abdouelleil A."/>
            <person name="Abdulkadir J."/>
            <person name="Abebe A."/>
            <person name="Abera B."/>
            <person name="Abreu J."/>
            <person name="Acer S.C."/>
            <person name="Aftuck L."/>
            <person name="Alexander A."/>
            <person name="An P."/>
            <person name="Anderson E."/>
            <person name="Anderson S."/>
            <person name="Arachi H."/>
            <person name="Azer M."/>
            <person name="Bachantsang P."/>
            <person name="Barry A."/>
            <person name="Bayul T."/>
            <person name="Berlin A."/>
            <person name="Bessette D."/>
            <person name="Bloom T."/>
            <person name="Blye J."/>
            <person name="Boguslavskiy L."/>
            <person name="Bonnet C."/>
            <person name="Boukhgalter B."/>
            <person name="Bourzgui I."/>
            <person name="Brown A."/>
            <person name="Cahill P."/>
            <person name="Channer S."/>
            <person name="Cheshatsang Y."/>
            <person name="Chuda L."/>
            <person name="Citroen M."/>
            <person name="Collymore A."/>
            <person name="Cooke P."/>
            <person name="Costello M."/>
            <person name="D'Aco K."/>
            <person name="Daza R."/>
            <person name="De Haan G."/>
            <person name="DeGray S."/>
            <person name="DeMaso C."/>
            <person name="Dhargay N."/>
            <person name="Dooley K."/>
            <person name="Dooley E."/>
            <person name="Doricent M."/>
            <person name="Dorje P."/>
            <person name="Dorjee K."/>
            <person name="Dupes A."/>
            <person name="Elong R."/>
            <person name="Falk J."/>
            <person name="Farina A."/>
            <person name="Faro S."/>
            <person name="Ferguson D."/>
            <person name="Fisher S."/>
            <person name="Foley C.D."/>
            <person name="Franke A."/>
            <person name="Friedrich D."/>
            <person name="Gadbois L."/>
            <person name="Gearin G."/>
            <person name="Gearin C.R."/>
            <person name="Giannoukos G."/>
            <person name="Goode T."/>
            <person name="Graham J."/>
            <person name="Grandbois E."/>
            <person name="Grewal S."/>
            <person name="Gyaltsen K."/>
            <person name="Hafez N."/>
            <person name="Hagos B."/>
            <person name="Hall J."/>
            <person name="Henson C."/>
            <person name="Hollinger A."/>
            <person name="Honan T."/>
            <person name="Huard M.D."/>
            <person name="Hughes L."/>
            <person name="Hurhula B."/>
            <person name="Husby M.E."/>
            <person name="Kamat A."/>
            <person name="Kanga B."/>
            <person name="Kashin S."/>
            <person name="Khazanovich D."/>
            <person name="Kisner P."/>
            <person name="Lance K."/>
            <person name="Lara M."/>
            <person name="Lee W."/>
            <person name="Lennon N."/>
            <person name="Letendre F."/>
            <person name="LeVine R."/>
            <person name="Lipovsky A."/>
            <person name="Liu X."/>
            <person name="Liu J."/>
            <person name="Liu S."/>
            <person name="Lokyitsang T."/>
            <person name="Lokyitsang Y."/>
            <person name="Lubonja R."/>
            <person name="Lui A."/>
            <person name="MacDonald P."/>
            <person name="Magnisalis V."/>
            <person name="Maru K."/>
            <person name="Matthews C."/>
            <person name="McCusker W."/>
            <person name="McDonough S."/>
            <person name="Mehta T."/>
            <person name="Meldrim J."/>
            <person name="Meneus L."/>
            <person name="Mihai O."/>
            <person name="Mihalev A."/>
            <person name="Mihova T."/>
            <person name="Mittelman R."/>
            <person name="Mlenga V."/>
            <person name="Montmayeur A."/>
            <person name="Mulrain L."/>
            <person name="Navidi A."/>
            <person name="Naylor J."/>
            <person name="Negash T."/>
            <person name="Nguyen T."/>
            <person name="Nguyen N."/>
            <person name="Nicol R."/>
            <person name="Norbu C."/>
            <person name="Norbu N."/>
            <person name="Novod N."/>
            <person name="O'Neill B."/>
            <person name="Osman S."/>
            <person name="Markiewicz E."/>
            <person name="Oyono O.L."/>
            <person name="Patti C."/>
            <person name="Phunkhang P."/>
            <person name="Pierre F."/>
            <person name="Priest M."/>
            <person name="Raghuraman S."/>
            <person name="Rege F."/>
            <person name="Reyes R."/>
            <person name="Rise C."/>
            <person name="Rogov P."/>
            <person name="Ross K."/>
            <person name="Ryan E."/>
            <person name="Settipalli S."/>
            <person name="Shea T."/>
            <person name="Sherpa N."/>
            <person name="Shi L."/>
            <person name="Shih D."/>
            <person name="Sparrow T."/>
            <person name="Spaulding J."/>
            <person name="Stalker J."/>
            <person name="Stange-Thomann N."/>
            <person name="Stavropoulos S."/>
            <person name="Stone C."/>
            <person name="Strader C."/>
            <person name="Tesfaye S."/>
            <person name="Thomson T."/>
            <person name="Thoulutsang Y."/>
            <person name="Thoulutsang D."/>
            <person name="Topham K."/>
            <person name="Topping I."/>
            <person name="Tsamla T."/>
            <person name="Vassiliev H."/>
            <person name="Vo A."/>
            <person name="Wangchuk T."/>
            <person name="Wangdi T."/>
            <person name="Weiand M."/>
            <person name="Wilkinson J."/>
            <person name="Wilson A."/>
            <person name="Yadav S."/>
            <person name="Young G."/>
            <person name="Yu Q."/>
            <person name="Zembek L."/>
            <person name="Zhong D."/>
            <person name="Zimmer A."/>
            <person name="Zwirko Z."/>
            <person name="Jaffe D.B."/>
            <person name="Alvarez P."/>
            <person name="Brockman W."/>
            <person name="Butler J."/>
            <person name="Chin C."/>
            <person name="Gnerre S."/>
            <person name="Grabherr M."/>
            <person name="Kleber M."/>
            <person name="Mauceli E."/>
            <person name="MacCallum I."/>
        </authorList>
    </citation>
    <scope>NUCLEOTIDE SEQUENCE [LARGE SCALE GENOMIC DNA]</scope>
    <source>
        <strain evidence="2">Tucson 15010-1051.87</strain>
    </source>
</reference>